<feature type="transmembrane region" description="Helical" evidence="9">
    <location>
        <begin position="150"/>
        <end position="171"/>
    </location>
</feature>
<dbReference type="EMBL" id="PDUU01000003">
    <property type="protein sequence ID" value="PHN98744.1"/>
    <property type="molecule type" value="Genomic_DNA"/>
</dbReference>
<dbReference type="SUPFAM" id="SSF161111">
    <property type="entry name" value="Cation efflux protein transmembrane domain-like"/>
    <property type="match status" value="1"/>
</dbReference>
<evidence type="ECO:0000256" key="2">
    <source>
        <dbReference type="ARBA" id="ARBA00008873"/>
    </source>
</evidence>
<dbReference type="Proteomes" id="UP001242342">
    <property type="component" value="Unassembled WGS sequence"/>
</dbReference>
<dbReference type="GO" id="GO:0005886">
    <property type="term" value="C:plasma membrane"/>
    <property type="evidence" value="ECO:0007669"/>
    <property type="project" value="TreeGrafter"/>
</dbReference>
<dbReference type="InterPro" id="IPR058533">
    <property type="entry name" value="Cation_efflux_TM"/>
</dbReference>
<accession>A0A2G1BXP0</accession>
<dbReference type="Proteomes" id="UP000222163">
    <property type="component" value="Unassembled WGS sequence"/>
</dbReference>
<keyword evidence="15" id="KW-1185">Reference proteome</keyword>
<evidence type="ECO:0000313" key="15">
    <source>
        <dbReference type="Proteomes" id="UP001242342"/>
    </source>
</evidence>
<sequence length="300" mass="33784">MGHNHHHHSHGSSTENIAVAFFLNLAFTIIEFIGGFYTNSLAIMSDALHDLGDSLSLGLSWYFQKKSTKRANKKYSYGYKRFSLLGAVINSIVLVIGSVFIIKEAIPRIINPENADAKGMMWLAVLGIIVNGAAVLKLKKGTSINERVVSLHLLEDVLGWVVVLLASIVMQFWDVPVLDPVLSIAIAGFVLYNVYKNIKESLRVILQGTPENVSVEEVQQRIVSIEEVESIHDCHLWTMDGQYNVFTAHLVIKNSELSWKKNHQIKQEVKRVLHDEFHLEHITLELEFASQECDYENCGS</sequence>
<evidence type="ECO:0000256" key="6">
    <source>
        <dbReference type="ARBA" id="ARBA00022989"/>
    </source>
</evidence>
<gene>
    <name evidence="13" type="ORF">CSC81_04410</name>
    <name evidence="12" type="ORF">Q8W23_04810</name>
</gene>
<dbReference type="NCBIfam" id="TIGR01297">
    <property type="entry name" value="CDF"/>
    <property type="match status" value="1"/>
</dbReference>
<evidence type="ECO:0000313" key="13">
    <source>
        <dbReference type="EMBL" id="PHN98744.1"/>
    </source>
</evidence>
<dbReference type="RefSeq" id="WP_099214561.1">
    <property type="nucleotide sequence ID" value="NZ_JAUYVU010000002.1"/>
</dbReference>
<keyword evidence="6 9" id="KW-1133">Transmembrane helix</keyword>
<dbReference type="EMBL" id="JAUYVU010000002">
    <property type="protein sequence ID" value="MDP2540791.1"/>
    <property type="molecule type" value="Genomic_DNA"/>
</dbReference>
<dbReference type="InterPro" id="IPR050681">
    <property type="entry name" value="CDF/SLC30A"/>
</dbReference>
<evidence type="ECO:0000313" key="14">
    <source>
        <dbReference type="Proteomes" id="UP000222163"/>
    </source>
</evidence>
<dbReference type="InterPro" id="IPR002524">
    <property type="entry name" value="Cation_efflux"/>
</dbReference>
<dbReference type="InterPro" id="IPR036837">
    <property type="entry name" value="Cation_efflux_CTD_sf"/>
</dbReference>
<comment type="similarity">
    <text evidence="2">Belongs to the cation diffusion facilitator (CDF) transporter (TC 2.A.4) family. SLC30A subfamily.</text>
</comment>
<keyword evidence="7" id="KW-0406">Ion transport</keyword>
<keyword evidence="5" id="KW-0864">Zinc transport</keyword>
<protein>
    <submittedName>
        <fullName evidence="12">Cation diffusion facilitator family transporter</fullName>
    </submittedName>
    <submittedName>
        <fullName evidence="13">Cation transporter</fullName>
    </submittedName>
</protein>
<keyword evidence="5" id="KW-0862">Zinc</keyword>
<feature type="transmembrane region" description="Helical" evidence="9">
    <location>
        <begin position="82"/>
        <end position="101"/>
    </location>
</feature>
<feature type="transmembrane region" description="Helical" evidence="9">
    <location>
        <begin position="17"/>
        <end position="37"/>
    </location>
</feature>
<dbReference type="Pfam" id="PF16916">
    <property type="entry name" value="ZT_dimer"/>
    <property type="match status" value="1"/>
</dbReference>
<reference evidence="12 15" key="3">
    <citation type="submission" date="2023-07" db="EMBL/GenBank/DDBJ databases">
        <title>Genome content predicts the carbon catabolic preferences of heterotrophic bacteria.</title>
        <authorList>
            <person name="Gralka M."/>
        </authorList>
    </citation>
    <scope>NUCLEOTIDE SEQUENCE [LARGE SCALE GENOMIC DNA]</scope>
    <source>
        <strain evidence="12 15">4G03</strain>
    </source>
</reference>
<feature type="domain" description="Cation efflux protein transmembrane" evidence="10">
    <location>
        <begin position="18"/>
        <end position="206"/>
    </location>
</feature>
<keyword evidence="4 9" id="KW-0812">Transmembrane</keyword>
<evidence type="ECO:0000256" key="7">
    <source>
        <dbReference type="ARBA" id="ARBA00023065"/>
    </source>
</evidence>
<evidence type="ECO:0000313" key="12">
    <source>
        <dbReference type="EMBL" id="MDP2540791.1"/>
    </source>
</evidence>
<comment type="subcellular location">
    <subcellularLocation>
        <location evidence="1">Membrane</location>
        <topology evidence="1">Multi-pass membrane protein</topology>
    </subcellularLocation>
</comment>
<dbReference type="GO" id="GO:0005385">
    <property type="term" value="F:zinc ion transmembrane transporter activity"/>
    <property type="evidence" value="ECO:0007669"/>
    <property type="project" value="TreeGrafter"/>
</dbReference>
<organism evidence="13 14">
    <name type="scientific">Tenacibaculum discolor</name>
    <dbReference type="NCBI Taxonomy" id="361581"/>
    <lineage>
        <taxon>Bacteria</taxon>
        <taxon>Pseudomonadati</taxon>
        <taxon>Bacteroidota</taxon>
        <taxon>Flavobacteriia</taxon>
        <taxon>Flavobacteriales</taxon>
        <taxon>Flavobacteriaceae</taxon>
        <taxon>Tenacibaculum</taxon>
    </lineage>
</organism>
<evidence type="ECO:0000259" key="11">
    <source>
        <dbReference type="Pfam" id="PF16916"/>
    </source>
</evidence>
<dbReference type="Gene3D" id="1.20.1510.10">
    <property type="entry name" value="Cation efflux protein transmembrane domain"/>
    <property type="match status" value="1"/>
</dbReference>
<dbReference type="InterPro" id="IPR027469">
    <property type="entry name" value="Cation_efflux_TMD_sf"/>
</dbReference>
<dbReference type="PANTHER" id="PTHR11562:SF17">
    <property type="entry name" value="RE54080P-RELATED"/>
    <property type="match status" value="1"/>
</dbReference>
<evidence type="ECO:0000256" key="1">
    <source>
        <dbReference type="ARBA" id="ARBA00004141"/>
    </source>
</evidence>
<dbReference type="AlphaFoldDB" id="A0A2G1BXP0"/>
<evidence type="ECO:0000256" key="4">
    <source>
        <dbReference type="ARBA" id="ARBA00022692"/>
    </source>
</evidence>
<proteinExistence type="inferred from homology"/>
<dbReference type="Pfam" id="PF01545">
    <property type="entry name" value="Cation_efflux"/>
    <property type="match status" value="1"/>
</dbReference>
<evidence type="ECO:0000256" key="5">
    <source>
        <dbReference type="ARBA" id="ARBA00022906"/>
    </source>
</evidence>
<reference evidence="13 14" key="1">
    <citation type="journal article" date="2016" name="Nat. Commun.">
        <title>Microbial interactions lead to rapid micro-scale successions on model marine particles.</title>
        <authorList>
            <person name="Datta M.S."/>
            <person name="Sliwerska E."/>
            <person name="Gore J."/>
            <person name="Polz M.F."/>
            <person name="Cordero O.X."/>
        </authorList>
    </citation>
    <scope>NUCLEOTIDE SEQUENCE [LARGE SCALE GENOMIC DNA]</scope>
    <source>
        <strain evidence="13 14">4G03</strain>
    </source>
</reference>
<feature type="transmembrane region" description="Helical" evidence="9">
    <location>
        <begin position="177"/>
        <end position="195"/>
    </location>
</feature>
<evidence type="ECO:0000256" key="9">
    <source>
        <dbReference type="SAM" id="Phobius"/>
    </source>
</evidence>
<keyword evidence="3" id="KW-0813">Transport</keyword>
<keyword evidence="8 9" id="KW-0472">Membrane</keyword>
<dbReference type="PANTHER" id="PTHR11562">
    <property type="entry name" value="CATION EFFLUX PROTEIN/ ZINC TRANSPORTER"/>
    <property type="match status" value="1"/>
</dbReference>
<comment type="caution">
    <text evidence="13">The sequence shown here is derived from an EMBL/GenBank/DDBJ whole genome shotgun (WGS) entry which is preliminary data.</text>
</comment>
<name>A0A2G1BXP0_9FLAO</name>
<evidence type="ECO:0000256" key="8">
    <source>
        <dbReference type="ARBA" id="ARBA00023136"/>
    </source>
</evidence>
<reference evidence="13" key="2">
    <citation type="submission" date="2017-10" db="EMBL/GenBank/DDBJ databases">
        <authorList>
            <person name="Enke T.N."/>
            <person name="Cordero O.X."/>
        </authorList>
    </citation>
    <scope>NUCLEOTIDE SEQUENCE</scope>
    <source>
        <strain evidence="13">4G03</strain>
    </source>
</reference>
<evidence type="ECO:0000259" key="10">
    <source>
        <dbReference type="Pfam" id="PF01545"/>
    </source>
</evidence>
<evidence type="ECO:0000256" key="3">
    <source>
        <dbReference type="ARBA" id="ARBA00022448"/>
    </source>
</evidence>
<dbReference type="SUPFAM" id="SSF160240">
    <property type="entry name" value="Cation efflux protein cytoplasmic domain-like"/>
    <property type="match status" value="1"/>
</dbReference>
<feature type="domain" description="Cation efflux protein cytoplasmic" evidence="11">
    <location>
        <begin position="210"/>
        <end position="287"/>
    </location>
</feature>
<feature type="transmembrane region" description="Helical" evidence="9">
    <location>
        <begin position="121"/>
        <end position="138"/>
    </location>
</feature>
<dbReference type="InterPro" id="IPR027470">
    <property type="entry name" value="Cation_efflux_CTD"/>
</dbReference>